<dbReference type="InterPro" id="IPR016035">
    <property type="entry name" value="Acyl_Trfase/lysoPLipase"/>
</dbReference>
<dbReference type="InterPro" id="IPR001227">
    <property type="entry name" value="Ac_transferase_dom_sf"/>
</dbReference>
<accession>A0A318P8S0</accession>
<dbReference type="Gene3D" id="3.30.70.250">
    <property type="entry name" value="Malonyl-CoA ACP transacylase, ACP-binding"/>
    <property type="match status" value="1"/>
</dbReference>
<dbReference type="InterPro" id="IPR016036">
    <property type="entry name" value="Malonyl_transacylase_ACP-bd"/>
</dbReference>
<dbReference type="SUPFAM" id="SSF55048">
    <property type="entry name" value="Probable ACP-binding domain of malonyl-CoA ACP transacylase"/>
    <property type="match status" value="1"/>
</dbReference>
<dbReference type="RefSeq" id="WP_004944622.1">
    <property type="nucleotide sequence ID" value="NZ_PESE01000001.1"/>
</dbReference>
<dbReference type="GO" id="GO:0005829">
    <property type="term" value="C:cytosol"/>
    <property type="evidence" value="ECO:0007669"/>
    <property type="project" value="TreeGrafter"/>
</dbReference>
<organism evidence="6 7">
    <name type="scientific">Serratia plymuthica</name>
    <dbReference type="NCBI Taxonomy" id="82996"/>
    <lineage>
        <taxon>Bacteria</taxon>
        <taxon>Pseudomonadati</taxon>
        <taxon>Pseudomonadota</taxon>
        <taxon>Gammaproteobacteria</taxon>
        <taxon>Enterobacterales</taxon>
        <taxon>Yersiniaceae</taxon>
        <taxon>Serratia</taxon>
    </lineage>
</organism>
<keyword evidence="2 6" id="KW-0808">Transferase</keyword>
<dbReference type="SUPFAM" id="SSF52151">
    <property type="entry name" value="FabD/lysophospholipase-like"/>
    <property type="match status" value="1"/>
</dbReference>
<evidence type="ECO:0000256" key="2">
    <source>
        <dbReference type="ARBA" id="ARBA00022679"/>
    </source>
</evidence>
<evidence type="ECO:0000259" key="5">
    <source>
        <dbReference type="SMART" id="SM00827"/>
    </source>
</evidence>
<proteinExistence type="predicted"/>
<name>A0A318P8S0_SERPL</name>
<comment type="catalytic activity">
    <reaction evidence="4">
        <text>holo-[ACP] + malonyl-CoA = malonyl-[ACP] + CoA</text>
        <dbReference type="Rhea" id="RHEA:41792"/>
        <dbReference type="Rhea" id="RHEA-COMP:9623"/>
        <dbReference type="Rhea" id="RHEA-COMP:9685"/>
        <dbReference type="ChEBI" id="CHEBI:57287"/>
        <dbReference type="ChEBI" id="CHEBI:57384"/>
        <dbReference type="ChEBI" id="CHEBI:64479"/>
        <dbReference type="ChEBI" id="CHEBI:78449"/>
        <dbReference type="EC" id="2.3.1.39"/>
    </reaction>
</comment>
<dbReference type="AlphaFoldDB" id="A0A318P8S0"/>
<dbReference type="PANTHER" id="PTHR42681:SF1">
    <property type="entry name" value="MALONYL-COA-ACYL CARRIER PROTEIN TRANSACYLASE, MITOCHONDRIAL"/>
    <property type="match status" value="1"/>
</dbReference>
<dbReference type="GO" id="GO:0004314">
    <property type="term" value="F:[acyl-carrier-protein] S-malonyltransferase activity"/>
    <property type="evidence" value="ECO:0007669"/>
    <property type="project" value="UniProtKB-EC"/>
</dbReference>
<evidence type="ECO:0000313" key="7">
    <source>
        <dbReference type="Proteomes" id="UP000248196"/>
    </source>
</evidence>
<dbReference type="InterPro" id="IPR014043">
    <property type="entry name" value="Acyl_transferase_dom"/>
</dbReference>
<dbReference type="EMBL" id="PESE01000001">
    <property type="protein sequence ID" value="PYD40066.1"/>
    <property type="molecule type" value="Genomic_DNA"/>
</dbReference>
<gene>
    <name evidence="6" type="primary">fabD</name>
    <name evidence="6" type="ORF">CT690_01920</name>
</gene>
<evidence type="ECO:0000313" key="6">
    <source>
        <dbReference type="EMBL" id="PYD40066.1"/>
    </source>
</evidence>
<sequence length="378" mass="42062">MPIRVYMFPGQGSQQPGMGRELFRQFPDLTRIADDILGYSIERLCLDDPDGELNKTQYTQPAIYVVNALSYYKKRQETGIQPDFVLGHSLGEFNALLAAEGFDFTTGLKLVKKRGELMAQAAGGGMAAVLGVSEAKLRAFLTERKLDAIDLANFNTPSQIVISGQRDDVTKALTEFEQSGMRCVPLNTSGAFHSRLMRDSMDKFESYLQNFQFSALKIPVIANTTARPYDDDTLLTCLAQQIASPVRWTASIQYLMSLGTPEFTELGHSEVVSGLVEKIKAETTEDELQAVRLQRHGNDAIKEVADAIDRVKHSATLAPAEKIAQWNSRFPIGQKVHSTILNAEAETRTEALLLFQHRAAIYLKGYNGYFELDELKPL</sequence>
<feature type="domain" description="Malonyl-CoA:ACP transacylase (MAT)" evidence="5">
    <location>
        <begin position="7"/>
        <end position="298"/>
    </location>
</feature>
<dbReference type="Gene3D" id="3.40.366.10">
    <property type="entry name" value="Malonyl-Coenzyme A Acyl Carrier Protein, domain 2"/>
    <property type="match status" value="1"/>
</dbReference>
<dbReference type="InterPro" id="IPR050858">
    <property type="entry name" value="Mal-CoA-ACP_Trans/PKS_FabD"/>
</dbReference>
<dbReference type="InterPro" id="IPR004410">
    <property type="entry name" value="Malonyl_CoA-ACP_transAc_FabD"/>
</dbReference>
<evidence type="ECO:0000256" key="3">
    <source>
        <dbReference type="ARBA" id="ARBA00023315"/>
    </source>
</evidence>
<evidence type="ECO:0000256" key="1">
    <source>
        <dbReference type="ARBA" id="ARBA00013258"/>
    </source>
</evidence>
<dbReference type="PANTHER" id="PTHR42681">
    <property type="entry name" value="MALONYL-COA-ACYL CARRIER PROTEIN TRANSACYLASE, MITOCHONDRIAL"/>
    <property type="match status" value="1"/>
</dbReference>
<protein>
    <recommendedName>
        <fullName evidence="1">[acyl-carrier-protein] S-malonyltransferase</fullName>
        <ecNumber evidence="1">2.3.1.39</ecNumber>
    </recommendedName>
</protein>
<dbReference type="SMART" id="SM00827">
    <property type="entry name" value="PKS_AT"/>
    <property type="match status" value="1"/>
</dbReference>
<dbReference type="Proteomes" id="UP000248196">
    <property type="component" value="Unassembled WGS sequence"/>
</dbReference>
<comment type="caution">
    <text evidence="6">The sequence shown here is derived from an EMBL/GenBank/DDBJ whole genome shotgun (WGS) entry which is preliminary data.</text>
</comment>
<reference evidence="6 7" key="1">
    <citation type="submission" date="2017-11" db="EMBL/GenBank/DDBJ databases">
        <title>Genome sequence of the oocydin A producing rhizobacterium Serratia plymuthica 4Rx5.</title>
        <authorList>
            <person name="Matilla M.A."/>
            <person name="Udaondo Z."/>
            <person name="Salmond G.P.C."/>
        </authorList>
    </citation>
    <scope>NUCLEOTIDE SEQUENCE [LARGE SCALE GENOMIC DNA]</scope>
    <source>
        <strain evidence="6 7">4Rx5</strain>
    </source>
</reference>
<dbReference type="Pfam" id="PF00698">
    <property type="entry name" value="Acyl_transf_1"/>
    <property type="match status" value="1"/>
</dbReference>
<dbReference type="EC" id="2.3.1.39" evidence="1"/>
<dbReference type="GO" id="GO:0006633">
    <property type="term" value="P:fatty acid biosynthetic process"/>
    <property type="evidence" value="ECO:0007669"/>
    <property type="project" value="TreeGrafter"/>
</dbReference>
<evidence type="ECO:0000256" key="4">
    <source>
        <dbReference type="ARBA" id="ARBA00048462"/>
    </source>
</evidence>
<keyword evidence="3" id="KW-0012">Acyltransferase</keyword>
<dbReference type="NCBIfam" id="TIGR00128">
    <property type="entry name" value="fabD"/>
    <property type="match status" value="1"/>
</dbReference>
<dbReference type="OrthoDB" id="9808564at2"/>